<evidence type="ECO:0000313" key="9">
    <source>
        <dbReference type="Proteomes" id="UP000012085"/>
    </source>
</evidence>
<dbReference type="Pfam" id="PF00317">
    <property type="entry name" value="Ribonuc_red_lgN"/>
    <property type="match status" value="1"/>
</dbReference>
<dbReference type="PANTHER" id="PTHR11573:SF6">
    <property type="entry name" value="RIBONUCLEOSIDE-DIPHOSPHATE REDUCTASE LARGE SUBUNIT"/>
    <property type="match status" value="1"/>
</dbReference>
<reference evidence="8 9" key="1">
    <citation type="submission" date="2013-03" db="EMBL/GenBank/DDBJ databases">
        <title>Assembly of a new bacterial strain Anoxybacillus flavithermus AK1.</title>
        <authorList>
            <person name="Rajan I."/>
            <person name="PoliReddy D."/>
            <person name="Sugumar T."/>
            <person name="Rathinam K."/>
            <person name="Alqarawi S."/>
            <person name="Khalil A.B."/>
            <person name="Sivakumar N."/>
        </authorList>
    </citation>
    <scope>NUCLEOTIDE SEQUENCE [LARGE SCALE GENOMIC DNA]</scope>
    <source>
        <strain evidence="8 9">AK1</strain>
    </source>
</reference>
<dbReference type="GO" id="GO:0005524">
    <property type="term" value="F:ATP binding"/>
    <property type="evidence" value="ECO:0007669"/>
    <property type="project" value="InterPro"/>
</dbReference>
<dbReference type="InterPro" id="IPR039718">
    <property type="entry name" value="Rrm1"/>
</dbReference>
<dbReference type="FunFam" id="3.20.70.20:FF:000014">
    <property type="entry name" value="Ribonucleoside-diphosphate reductase"/>
    <property type="match status" value="1"/>
</dbReference>
<evidence type="ECO:0000256" key="5">
    <source>
        <dbReference type="ARBA" id="ARBA00047754"/>
    </source>
</evidence>
<evidence type="ECO:0000256" key="6">
    <source>
        <dbReference type="RuleBase" id="RU003410"/>
    </source>
</evidence>
<dbReference type="Pfam" id="PF02867">
    <property type="entry name" value="Ribonuc_red_lgC"/>
    <property type="match status" value="1"/>
</dbReference>
<comment type="catalytic activity">
    <reaction evidence="5 6">
        <text>a 2'-deoxyribonucleoside 5'-diphosphate + [thioredoxin]-disulfide + H2O = a ribonucleoside 5'-diphosphate + [thioredoxin]-dithiol</text>
        <dbReference type="Rhea" id="RHEA:23252"/>
        <dbReference type="Rhea" id="RHEA-COMP:10698"/>
        <dbReference type="Rhea" id="RHEA-COMP:10700"/>
        <dbReference type="ChEBI" id="CHEBI:15377"/>
        <dbReference type="ChEBI" id="CHEBI:29950"/>
        <dbReference type="ChEBI" id="CHEBI:50058"/>
        <dbReference type="ChEBI" id="CHEBI:57930"/>
        <dbReference type="ChEBI" id="CHEBI:73316"/>
        <dbReference type="EC" id="1.17.4.1"/>
    </reaction>
</comment>
<evidence type="ECO:0000256" key="4">
    <source>
        <dbReference type="ARBA" id="ARBA00023116"/>
    </source>
</evidence>
<dbReference type="InterPro" id="IPR013509">
    <property type="entry name" value="RNR_lsu_N"/>
</dbReference>
<dbReference type="PANTHER" id="PTHR11573">
    <property type="entry name" value="RIBONUCLEOSIDE-DIPHOSPHATE REDUCTASE LARGE CHAIN"/>
    <property type="match status" value="1"/>
</dbReference>
<dbReference type="GO" id="GO:0004748">
    <property type="term" value="F:ribonucleoside-diphosphate reductase activity, thioredoxin disulfide as acceptor"/>
    <property type="evidence" value="ECO:0007669"/>
    <property type="project" value="UniProtKB-EC"/>
</dbReference>
<dbReference type="NCBIfam" id="NF006665">
    <property type="entry name" value="PRK09209.1"/>
    <property type="match status" value="1"/>
</dbReference>
<gene>
    <name evidence="8" type="ORF">H919_09362</name>
</gene>
<dbReference type="InterPro" id="IPR008926">
    <property type="entry name" value="RNR_R1-su_N"/>
</dbReference>
<accession>M8D441</accession>
<dbReference type="GO" id="GO:0009263">
    <property type="term" value="P:deoxyribonucleotide biosynthetic process"/>
    <property type="evidence" value="ECO:0007669"/>
    <property type="project" value="UniProtKB-KW"/>
</dbReference>
<comment type="similarity">
    <text evidence="1 6">Belongs to the ribonucleoside diphosphate reductase large chain family.</text>
</comment>
<dbReference type="UniPathway" id="UPA00326"/>
<dbReference type="CDD" id="cd01679">
    <property type="entry name" value="RNR_I"/>
    <property type="match status" value="1"/>
</dbReference>
<protein>
    <recommendedName>
        <fullName evidence="2 6">Ribonucleoside-diphosphate reductase</fullName>
        <ecNumber evidence="2 6">1.17.4.1</ecNumber>
    </recommendedName>
</protein>
<dbReference type="NCBIfam" id="TIGR02506">
    <property type="entry name" value="NrdE_NrdA"/>
    <property type="match status" value="1"/>
</dbReference>
<evidence type="ECO:0000256" key="3">
    <source>
        <dbReference type="ARBA" id="ARBA00023002"/>
    </source>
</evidence>
<comment type="caution">
    <text evidence="8">The sequence shown here is derived from an EMBL/GenBank/DDBJ whole genome shotgun (WGS) entry which is preliminary data.</text>
</comment>
<dbReference type="SUPFAM" id="SSF48168">
    <property type="entry name" value="R1 subunit of ribonucleotide reductase, N-terminal domain"/>
    <property type="match status" value="1"/>
</dbReference>
<dbReference type="InterPro" id="IPR013346">
    <property type="entry name" value="NrdE_NrdA_C"/>
</dbReference>
<dbReference type="InterPro" id="IPR000788">
    <property type="entry name" value="RNR_lg_C"/>
</dbReference>
<dbReference type="EC" id="1.17.4.1" evidence="2 6"/>
<sequence>MVKACLFPSFHPLNKSGCFLFYKGKGFYMMHIKERTEVNEETIRTLLSHIFKDFPHLSGERYIERTVRALAHTRKYDDMMNKLILNALDEITVEQPDWTFVAARLYLQQLYDEAATNRGYNASETYRYFYELQTTLCDFGIYDSFLLEQYTKEELQEASAWIDPKKDERFTYIGLKTLVDRYLAKGYNGEIYELPQERFLTIALTLMANEKKEKRMELVKEAYWALSNQYMTVATPTYANAGKSYGQLSSCFIDTVDDSLIGIYESNTDVARLSKGGGGIGVYLGKIRARNSDIKGFKGVSSGVIPWMRQLNNTAVSVDQLGTRQGSIAVYLDVWHKDIFSFLDAKLNNGDERQKCHDLFYGVCIPDLFMEQVEKRGDWYLFDPHEVKQVMGWKDKDGNPLGLEDFYDEQRGSGSFREKYEECVNHPDLSKERVPAIEIMKRIMKSQLETGTPYMFYRDEANRMNPNKHAGMIYSSNLCTEIMQNMSATTVTKEYTQDGEIIVHKKPGDFVVCNLSSIHLARAVQDDVLERLIPIQVRMLDNVIDLNENRIEVLQAVITNKKYRAIGLGAFSWHHLLALKGIKWDSEESVQFADKLFEKIAYLTIKASMELAKEKGAYPAFEGSDWHTGAYFELRGYTSHDELDWDDLKQQVMEHGVRNGYLMAPAPNASTSVLANGTASCDPVFNRLYFEEKKNYKIPVTVPDLCAKTYWYYDNAYEVDQKMSIRQNAARQKHVDQSLSFNLYVYNTIKAKDLLDLHLTAWKERLKSTYYVRSTAVTIEECDVCSS</sequence>
<dbReference type="PRINTS" id="PR01183">
    <property type="entry name" value="RIBORDTASEM1"/>
</dbReference>
<feature type="domain" description="Ribonucleotide reductase large subunit" evidence="7">
    <location>
        <begin position="645"/>
        <end position="667"/>
    </location>
</feature>
<dbReference type="Proteomes" id="UP000012085">
    <property type="component" value="Unassembled WGS sequence"/>
</dbReference>
<dbReference type="Gene3D" id="3.20.70.20">
    <property type="match status" value="1"/>
</dbReference>
<comment type="function">
    <text evidence="6">Provides the precursors necessary for DNA synthesis. Catalyzes the biosynthesis of deoxyribonucleotides from the corresponding ribonucleotides.</text>
</comment>
<dbReference type="SUPFAM" id="SSF51998">
    <property type="entry name" value="PFL-like glycyl radical enzymes"/>
    <property type="match status" value="1"/>
</dbReference>
<evidence type="ECO:0000256" key="2">
    <source>
        <dbReference type="ARBA" id="ARBA00012274"/>
    </source>
</evidence>
<proteinExistence type="inferred from homology"/>
<name>M8D441_9BACL</name>
<keyword evidence="4 6" id="KW-0215">Deoxyribonucleotide synthesis</keyword>
<reference evidence="8 9" key="2">
    <citation type="journal article" date="2015" name="Genome Announc.">
        <title>Genome Sequence of Anoxybacillus flavithermus Strain AK1, a Thermophile Isolated from a Hot Spring in Saudi Arabia.</title>
        <authorList>
            <person name="Khalil A."/>
            <person name="Sivakumar N."/>
            <person name="Qarawi S."/>
        </authorList>
    </citation>
    <scope>NUCLEOTIDE SEQUENCE [LARGE SCALE GENOMIC DNA]</scope>
    <source>
        <strain evidence="8 9">AK1</strain>
    </source>
</reference>
<dbReference type="GO" id="GO:0005971">
    <property type="term" value="C:ribonucleoside-diphosphate reductase complex"/>
    <property type="evidence" value="ECO:0007669"/>
    <property type="project" value="TreeGrafter"/>
</dbReference>
<keyword evidence="3 6" id="KW-0560">Oxidoreductase</keyword>
<evidence type="ECO:0000313" key="8">
    <source>
        <dbReference type="EMBL" id="EMT45581.1"/>
    </source>
</evidence>
<evidence type="ECO:0000256" key="1">
    <source>
        <dbReference type="ARBA" id="ARBA00010406"/>
    </source>
</evidence>
<dbReference type="AlphaFoldDB" id="M8D441"/>
<evidence type="ECO:0000259" key="7">
    <source>
        <dbReference type="PROSITE" id="PS00089"/>
    </source>
</evidence>
<dbReference type="PROSITE" id="PS00089">
    <property type="entry name" value="RIBORED_LARGE"/>
    <property type="match status" value="1"/>
</dbReference>
<dbReference type="PATRIC" id="fig|1297581.3.peg.1909"/>
<dbReference type="EMBL" id="APCD01000013">
    <property type="protein sequence ID" value="EMT45581.1"/>
    <property type="molecule type" value="Genomic_DNA"/>
</dbReference>
<organism evidence="8 9">
    <name type="scientific">Anoxybacillus flavithermus AK1</name>
    <dbReference type="NCBI Taxonomy" id="1297581"/>
    <lineage>
        <taxon>Bacteria</taxon>
        <taxon>Bacillati</taxon>
        <taxon>Bacillota</taxon>
        <taxon>Bacilli</taxon>
        <taxon>Bacillales</taxon>
        <taxon>Anoxybacillaceae</taxon>
        <taxon>Anoxybacillus</taxon>
    </lineage>
</organism>